<dbReference type="EMBL" id="JBHRVV010000001">
    <property type="protein sequence ID" value="MFC3457205.1"/>
    <property type="molecule type" value="Genomic_DNA"/>
</dbReference>
<dbReference type="Proteomes" id="UP001595665">
    <property type="component" value="Unassembled WGS sequence"/>
</dbReference>
<accession>A0ABV7PDG0</accession>
<protein>
    <recommendedName>
        <fullName evidence="4">Tail assembly chaperone</fullName>
    </recommendedName>
</protein>
<comment type="caution">
    <text evidence="2">The sequence shown here is derived from an EMBL/GenBank/DDBJ whole genome shotgun (WGS) entry which is preliminary data.</text>
</comment>
<name>A0ABV7PDG0_9BURK</name>
<evidence type="ECO:0000256" key="1">
    <source>
        <dbReference type="SAM" id="MobiDB-lite"/>
    </source>
</evidence>
<evidence type="ECO:0000313" key="3">
    <source>
        <dbReference type="Proteomes" id="UP001595665"/>
    </source>
</evidence>
<evidence type="ECO:0008006" key="4">
    <source>
        <dbReference type="Google" id="ProtNLM"/>
    </source>
</evidence>
<keyword evidence="3" id="KW-1185">Reference proteome</keyword>
<proteinExistence type="predicted"/>
<dbReference type="RefSeq" id="WP_379733389.1">
    <property type="nucleotide sequence ID" value="NZ_JBHRVV010000001.1"/>
</dbReference>
<feature type="region of interest" description="Disordered" evidence="1">
    <location>
        <begin position="1"/>
        <end position="40"/>
    </location>
</feature>
<evidence type="ECO:0000313" key="2">
    <source>
        <dbReference type="EMBL" id="MFC3457205.1"/>
    </source>
</evidence>
<reference evidence="3" key="1">
    <citation type="journal article" date="2019" name="Int. J. Syst. Evol. Microbiol.">
        <title>The Global Catalogue of Microorganisms (GCM) 10K type strain sequencing project: providing services to taxonomists for standard genome sequencing and annotation.</title>
        <authorList>
            <consortium name="The Broad Institute Genomics Platform"/>
            <consortium name="The Broad Institute Genome Sequencing Center for Infectious Disease"/>
            <person name="Wu L."/>
            <person name="Ma J."/>
        </authorList>
    </citation>
    <scope>NUCLEOTIDE SEQUENCE [LARGE SCALE GENOMIC DNA]</scope>
    <source>
        <strain evidence="3">CCM 7480</strain>
    </source>
</reference>
<gene>
    <name evidence="2" type="ORF">ACFOPH_02930</name>
</gene>
<sequence>MDTTNNSENKQRRAEDRKPNETINWEAPGAPAVPVDAGRTKPANAGAAVAVFEGYDGDTLAPVFKLLGKVQPGEKLYLAGADDAATSGDAPTHARDMLIAEAVRNECLSAAHEADPKHEIRRIDLKSVVARIERAAAPAPTERRGCTSCEWEGETDRMCGSVGPLCPACGDTTEALAASPATASGDELPDNLDYLLEYIPSGAARQEAKRKIEEWVRAAVSVATKPTADLSGLEVFKNADDQSYMVRLSDVQSLLATKPAAQAFLAAELPAAEPVYRLSDIATKPAAAPAVPEGWKLVPVEPTEAMVHAAEDLPAPRMFGKVYRAMLAAAPAASTIGAAQTAEQEKSGGAK</sequence>
<feature type="compositionally biased region" description="Low complexity" evidence="1">
    <location>
        <begin position="27"/>
        <end position="37"/>
    </location>
</feature>
<feature type="compositionally biased region" description="Basic and acidic residues" evidence="1">
    <location>
        <begin position="9"/>
        <end position="20"/>
    </location>
</feature>
<organism evidence="2 3">
    <name type="scientific">Massilia haematophila</name>
    <dbReference type="NCBI Taxonomy" id="457923"/>
    <lineage>
        <taxon>Bacteria</taxon>
        <taxon>Pseudomonadati</taxon>
        <taxon>Pseudomonadota</taxon>
        <taxon>Betaproteobacteria</taxon>
        <taxon>Burkholderiales</taxon>
        <taxon>Oxalobacteraceae</taxon>
        <taxon>Telluria group</taxon>
        <taxon>Massilia</taxon>
    </lineage>
</organism>